<dbReference type="FunCoup" id="E8R005">
    <property type="interactions" value="306"/>
</dbReference>
<gene>
    <name evidence="2" type="ordered locus">Isop_3725</name>
</gene>
<dbReference type="Proteomes" id="UP000008631">
    <property type="component" value="Chromosome"/>
</dbReference>
<feature type="domain" description="Isochorismatase-like" evidence="1">
    <location>
        <begin position="27"/>
        <end position="174"/>
    </location>
</feature>
<dbReference type="KEGG" id="ipa:Isop_3725"/>
<dbReference type="eggNOG" id="COG1335">
    <property type="taxonomic scope" value="Bacteria"/>
</dbReference>
<dbReference type="InterPro" id="IPR036380">
    <property type="entry name" value="Isochorismatase-like_sf"/>
</dbReference>
<sequence>MHDAPLPMPQPPPPPGLPPRFTAARGALMVIDMQQRLVPAIHQHARVVARVLQLVQAARLLHIPVLGTEQYPQGLGSTLDELKPLFLQTWSKTSFHAALEPGPLDLLLADRRIEHVTLAGIEAHVCVAQTAIQLRHAGFLVQVAADAVGSRDPFDRDVALRRLEAGGVTISTAEAILFEWIETADHPQFKALSGLVKSFAASASAAESGPARALLQLDSPRSS</sequence>
<proteinExistence type="predicted"/>
<dbReference type="InterPro" id="IPR050993">
    <property type="entry name" value="Isochorismatase_domain"/>
</dbReference>
<dbReference type="InterPro" id="IPR000868">
    <property type="entry name" value="Isochorismatase-like_dom"/>
</dbReference>
<dbReference type="GO" id="GO:0016787">
    <property type="term" value="F:hydrolase activity"/>
    <property type="evidence" value="ECO:0007669"/>
    <property type="project" value="UniProtKB-KW"/>
</dbReference>
<keyword evidence="2" id="KW-0378">Hydrolase</keyword>
<dbReference type="Pfam" id="PF00857">
    <property type="entry name" value="Isochorismatase"/>
    <property type="match status" value="1"/>
</dbReference>
<accession>E8R005</accession>
<dbReference type="SUPFAM" id="SSF52499">
    <property type="entry name" value="Isochorismatase-like hydrolases"/>
    <property type="match status" value="1"/>
</dbReference>
<reference evidence="2 3" key="2">
    <citation type="journal article" date="2011" name="Stand. Genomic Sci.">
        <title>Complete genome sequence of Isosphaera pallida type strain (IS1B).</title>
        <authorList>
            <consortium name="US DOE Joint Genome Institute (JGI-PGF)"/>
            <person name="Goker M."/>
            <person name="Cleland D."/>
            <person name="Saunders E."/>
            <person name="Lapidus A."/>
            <person name="Nolan M."/>
            <person name="Lucas S."/>
            <person name="Hammon N."/>
            <person name="Deshpande S."/>
            <person name="Cheng J.F."/>
            <person name="Tapia R."/>
            <person name="Han C."/>
            <person name="Goodwin L."/>
            <person name="Pitluck S."/>
            <person name="Liolios K."/>
            <person name="Pagani I."/>
            <person name="Ivanova N."/>
            <person name="Mavromatis K."/>
            <person name="Pati A."/>
            <person name="Chen A."/>
            <person name="Palaniappan K."/>
            <person name="Land M."/>
            <person name="Hauser L."/>
            <person name="Chang Y.J."/>
            <person name="Jeffries C.D."/>
            <person name="Detter J.C."/>
            <person name="Beck B."/>
            <person name="Woyke T."/>
            <person name="Bristow J."/>
            <person name="Eisen J.A."/>
            <person name="Markowitz V."/>
            <person name="Hugenholtz P."/>
            <person name="Kyrpides N.C."/>
            <person name="Klenk H.P."/>
        </authorList>
    </citation>
    <scope>NUCLEOTIDE SEQUENCE [LARGE SCALE GENOMIC DNA]</scope>
    <source>
        <strain evidence="3">ATCC 43644 / DSM 9630 / IS1B</strain>
    </source>
</reference>
<dbReference type="HOGENOM" id="CLU_066901_0_1_0"/>
<name>E8R005_ISOPI</name>
<evidence type="ECO:0000313" key="2">
    <source>
        <dbReference type="EMBL" id="ADV64281.1"/>
    </source>
</evidence>
<dbReference type="PANTHER" id="PTHR14119:SF3">
    <property type="entry name" value="ISOCHORISMATASE DOMAIN-CONTAINING PROTEIN 2"/>
    <property type="match status" value="1"/>
</dbReference>
<organism evidence="2 3">
    <name type="scientific">Isosphaera pallida (strain ATCC 43644 / DSM 9630 / IS1B)</name>
    <dbReference type="NCBI Taxonomy" id="575540"/>
    <lineage>
        <taxon>Bacteria</taxon>
        <taxon>Pseudomonadati</taxon>
        <taxon>Planctomycetota</taxon>
        <taxon>Planctomycetia</taxon>
        <taxon>Isosphaerales</taxon>
        <taxon>Isosphaeraceae</taxon>
        <taxon>Isosphaera</taxon>
    </lineage>
</organism>
<evidence type="ECO:0000259" key="1">
    <source>
        <dbReference type="Pfam" id="PF00857"/>
    </source>
</evidence>
<reference key="1">
    <citation type="submission" date="2010-11" db="EMBL/GenBank/DDBJ databases">
        <title>The complete sequence of chromosome of Isophaera pallida ATCC 43644.</title>
        <authorList>
            <consortium name="US DOE Joint Genome Institute (JGI-PGF)"/>
            <person name="Lucas S."/>
            <person name="Copeland A."/>
            <person name="Lapidus A."/>
            <person name="Bruce D."/>
            <person name="Goodwin L."/>
            <person name="Pitluck S."/>
            <person name="Kyrpides N."/>
            <person name="Mavromatis K."/>
            <person name="Pagani I."/>
            <person name="Ivanova N."/>
            <person name="Saunders E."/>
            <person name="Brettin T."/>
            <person name="Detter J.C."/>
            <person name="Han C."/>
            <person name="Tapia R."/>
            <person name="Land M."/>
            <person name="Hauser L."/>
            <person name="Markowitz V."/>
            <person name="Cheng J.-F."/>
            <person name="Hugenholtz P."/>
            <person name="Woyke T."/>
            <person name="Wu D."/>
            <person name="Eisen J.A."/>
        </authorList>
    </citation>
    <scope>NUCLEOTIDE SEQUENCE</scope>
    <source>
        <strain>ATCC 43644</strain>
    </source>
</reference>
<evidence type="ECO:0000313" key="3">
    <source>
        <dbReference type="Proteomes" id="UP000008631"/>
    </source>
</evidence>
<dbReference type="InParanoid" id="E8R005"/>
<protein>
    <submittedName>
        <fullName evidence="2">Isochorismatase hydrolase</fullName>
    </submittedName>
</protein>
<dbReference type="Gene3D" id="3.40.50.850">
    <property type="entry name" value="Isochorismatase-like"/>
    <property type="match status" value="1"/>
</dbReference>
<dbReference type="AlphaFoldDB" id="E8R005"/>
<dbReference type="PANTHER" id="PTHR14119">
    <property type="entry name" value="HYDROLASE"/>
    <property type="match status" value="1"/>
</dbReference>
<dbReference type="EMBL" id="CP002353">
    <property type="protein sequence ID" value="ADV64281.1"/>
    <property type="molecule type" value="Genomic_DNA"/>
</dbReference>
<keyword evidence="3" id="KW-1185">Reference proteome</keyword>
<dbReference type="RefSeq" id="WP_013566569.1">
    <property type="nucleotide sequence ID" value="NC_014962.1"/>
</dbReference>
<dbReference type="STRING" id="575540.Isop_3725"/>